<organism evidence="1">
    <name type="scientific">Ensete ventricosum</name>
    <name type="common">Abyssinian banana</name>
    <name type="synonym">Musa ensete</name>
    <dbReference type="NCBI Taxonomy" id="4639"/>
    <lineage>
        <taxon>Eukaryota</taxon>
        <taxon>Viridiplantae</taxon>
        <taxon>Streptophyta</taxon>
        <taxon>Embryophyta</taxon>
        <taxon>Tracheophyta</taxon>
        <taxon>Spermatophyta</taxon>
        <taxon>Magnoliopsida</taxon>
        <taxon>Liliopsida</taxon>
        <taxon>Zingiberales</taxon>
        <taxon>Musaceae</taxon>
        <taxon>Ensete</taxon>
    </lineage>
</organism>
<evidence type="ECO:0000313" key="1">
    <source>
        <dbReference type="EMBL" id="RZR71775.1"/>
    </source>
</evidence>
<dbReference type="EMBL" id="KV875582">
    <property type="protein sequence ID" value="RZR71775.1"/>
    <property type="molecule type" value="Genomic_DNA"/>
</dbReference>
<sequence length="79" mass="9274">MVETSDRARTDEPPEYLSDRRVRAADRWRRRSRRTLEGDRRWDMTASRTGTRLGSCPSTPDLVVRGDVRKDSVFALFQF</sequence>
<dbReference type="AlphaFoldDB" id="A0A445MBY7"/>
<proteinExistence type="predicted"/>
<reference evidence="1" key="1">
    <citation type="journal article" date="2018" name="Data Brief">
        <title>Genome sequence data from 17 accessions of Ensete ventricosum, a staple food crop for millions in Ethiopia.</title>
        <authorList>
            <person name="Yemataw Z."/>
            <person name="Muzemil S."/>
            <person name="Ambachew D."/>
            <person name="Tripathi L."/>
            <person name="Tesfaye K."/>
            <person name="Chala A."/>
            <person name="Farbos A."/>
            <person name="O'Neill P."/>
            <person name="Moore K."/>
            <person name="Grant M."/>
            <person name="Studholme D.J."/>
        </authorList>
    </citation>
    <scope>NUCLEOTIDE SEQUENCE [LARGE SCALE GENOMIC DNA]</scope>
    <source>
        <tissue evidence="1">Leaf</tissue>
    </source>
</reference>
<protein>
    <submittedName>
        <fullName evidence="1">Uncharacterized protein</fullName>
    </submittedName>
</protein>
<accession>A0A445MBY7</accession>
<dbReference type="Proteomes" id="UP000290560">
    <property type="component" value="Unassembled WGS sequence"/>
</dbReference>
<gene>
    <name evidence="1" type="ORF">BHM03_00007243</name>
</gene>
<name>A0A445MBY7_ENSVE</name>